<evidence type="ECO:0000313" key="3">
    <source>
        <dbReference type="Proteomes" id="UP000053989"/>
    </source>
</evidence>
<feature type="region of interest" description="Disordered" evidence="1">
    <location>
        <begin position="13"/>
        <end position="58"/>
    </location>
</feature>
<reference evidence="2 3" key="1">
    <citation type="submission" date="2014-04" db="EMBL/GenBank/DDBJ databases">
        <authorList>
            <consortium name="DOE Joint Genome Institute"/>
            <person name="Kuo A."/>
            <person name="Kohler A."/>
            <person name="Nagy L.G."/>
            <person name="Floudas D."/>
            <person name="Copeland A."/>
            <person name="Barry K.W."/>
            <person name="Cichocki N."/>
            <person name="Veneault-Fourrey C."/>
            <person name="LaButti K."/>
            <person name="Lindquist E.A."/>
            <person name="Lipzen A."/>
            <person name="Lundell T."/>
            <person name="Morin E."/>
            <person name="Murat C."/>
            <person name="Sun H."/>
            <person name="Tunlid A."/>
            <person name="Henrissat B."/>
            <person name="Grigoriev I.V."/>
            <person name="Hibbett D.S."/>
            <person name="Martin F."/>
            <person name="Nordberg H.P."/>
            <person name="Cantor M.N."/>
            <person name="Hua S.X."/>
        </authorList>
    </citation>
    <scope>NUCLEOTIDE SEQUENCE [LARGE SCALE GENOMIC DNA]</scope>
    <source>
        <strain evidence="2 3">Foug A</strain>
    </source>
</reference>
<dbReference type="AlphaFoldDB" id="A0A0C3D2E9"/>
<proteinExistence type="predicted"/>
<dbReference type="OrthoDB" id="2681006at2759"/>
<gene>
    <name evidence="2" type="ORF">SCLCIDRAFT_30695</name>
</gene>
<dbReference type="EMBL" id="KN822143">
    <property type="protein sequence ID" value="KIM54995.1"/>
    <property type="molecule type" value="Genomic_DNA"/>
</dbReference>
<keyword evidence="3" id="KW-1185">Reference proteome</keyword>
<sequence>MVANDVWKWLTQSEDVFPEAAGPETHQKPRRTNKTDQTDDQTVCRSSRTNKGSGGQIAQLPNIECMQVERMAPKASHASQLEISTANEPLNPMALTKPKPRVKTSSACVREDINSVHNPFHPYGSTY</sequence>
<protein>
    <submittedName>
        <fullName evidence="2">Uncharacterized protein</fullName>
    </submittedName>
</protein>
<dbReference type="HOGENOM" id="CLU_2135032_0_0_1"/>
<reference evidence="3" key="2">
    <citation type="submission" date="2015-01" db="EMBL/GenBank/DDBJ databases">
        <title>Evolutionary Origins and Diversification of the Mycorrhizal Mutualists.</title>
        <authorList>
            <consortium name="DOE Joint Genome Institute"/>
            <consortium name="Mycorrhizal Genomics Consortium"/>
            <person name="Kohler A."/>
            <person name="Kuo A."/>
            <person name="Nagy L.G."/>
            <person name="Floudas D."/>
            <person name="Copeland A."/>
            <person name="Barry K.W."/>
            <person name="Cichocki N."/>
            <person name="Veneault-Fourrey C."/>
            <person name="LaButti K."/>
            <person name="Lindquist E.A."/>
            <person name="Lipzen A."/>
            <person name="Lundell T."/>
            <person name="Morin E."/>
            <person name="Murat C."/>
            <person name="Riley R."/>
            <person name="Ohm R."/>
            <person name="Sun H."/>
            <person name="Tunlid A."/>
            <person name="Henrissat B."/>
            <person name="Grigoriev I.V."/>
            <person name="Hibbett D.S."/>
            <person name="Martin F."/>
        </authorList>
    </citation>
    <scope>NUCLEOTIDE SEQUENCE [LARGE SCALE GENOMIC DNA]</scope>
    <source>
        <strain evidence="3">Foug A</strain>
    </source>
</reference>
<feature type="compositionally biased region" description="Polar residues" evidence="1">
    <location>
        <begin position="77"/>
        <end position="88"/>
    </location>
</feature>
<accession>A0A0C3D2E9</accession>
<dbReference type="Proteomes" id="UP000053989">
    <property type="component" value="Unassembled WGS sequence"/>
</dbReference>
<organism evidence="2 3">
    <name type="scientific">Scleroderma citrinum Foug A</name>
    <dbReference type="NCBI Taxonomy" id="1036808"/>
    <lineage>
        <taxon>Eukaryota</taxon>
        <taxon>Fungi</taxon>
        <taxon>Dikarya</taxon>
        <taxon>Basidiomycota</taxon>
        <taxon>Agaricomycotina</taxon>
        <taxon>Agaricomycetes</taxon>
        <taxon>Agaricomycetidae</taxon>
        <taxon>Boletales</taxon>
        <taxon>Sclerodermatineae</taxon>
        <taxon>Sclerodermataceae</taxon>
        <taxon>Scleroderma</taxon>
    </lineage>
</organism>
<feature type="compositionally biased region" description="Polar residues" evidence="1">
    <location>
        <begin position="40"/>
        <end position="51"/>
    </location>
</feature>
<dbReference type="InParanoid" id="A0A0C3D2E9"/>
<evidence type="ECO:0000313" key="2">
    <source>
        <dbReference type="EMBL" id="KIM54995.1"/>
    </source>
</evidence>
<evidence type="ECO:0000256" key="1">
    <source>
        <dbReference type="SAM" id="MobiDB-lite"/>
    </source>
</evidence>
<feature type="region of interest" description="Disordered" evidence="1">
    <location>
        <begin position="76"/>
        <end position="104"/>
    </location>
</feature>
<name>A0A0C3D2E9_9AGAM</name>